<dbReference type="Pfam" id="PF08174">
    <property type="entry name" value="Anillin"/>
    <property type="match status" value="1"/>
</dbReference>
<feature type="compositionally biased region" description="Polar residues" evidence="3">
    <location>
        <begin position="817"/>
        <end position="833"/>
    </location>
</feature>
<evidence type="ECO:0000313" key="6">
    <source>
        <dbReference type="Proteomes" id="UP001161017"/>
    </source>
</evidence>
<protein>
    <submittedName>
        <fullName evidence="5">Bud site selection protein bud4</fullName>
    </submittedName>
</protein>
<feature type="region of interest" description="Disordered" evidence="3">
    <location>
        <begin position="1106"/>
        <end position="1170"/>
    </location>
</feature>
<feature type="compositionally biased region" description="Polar residues" evidence="3">
    <location>
        <begin position="453"/>
        <end position="464"/>
    </location>
</feature>
<dbReference type="InterPro" id="IPR011993">
    <property type="entry name" value="PH-like_dom_sf"/>
</dbReference>
<feature type="compositionally biased region" description="Low complexity" evidence="3">
    <location>
        <begin position="180"/>
        <end position="190"/>
    </location>
</feature>
<feature type="compositionally biased region" description="Polar residues" evidence="3">
    <location>
        <begin position="169"/>
        <end position="179"/>
    </location>
</feature>
<feature type="compositionally biased region" description="Acidic residues" evidence="3">
    <location>
        <begin position="278"/>
        <end position="288"/>
    </location>
</feature>
<evidence type="ECO:0000256" key="2">
    <source>
        <dbReference type="ARBA" id="ARBA00023306"/>
    </source>
</evidence>
<dbReference type="SMART" id="SM00233">
    <property type="entry name" value="PH"/>
    <property type="match status" value="1"/>
</dbReference>
<dbReference type="Proteomes" id="UP001161017">
    <property type="component" value="Unassembled WGS sequence"/>
</dbReference>
<evidence type="ECO:0000256" key="1">
    <source>
        <dbReference type="ARBA" id="ARBA00022618"/>
    </source>
</evidence>
<dbReference type="PANTHER" id="PTHR36100:SF1">
    <property type="entry name" value="BUD SITE SELECTION PROTEIN 4"/>
    <property type="match status" value="1"/>
</dbReference>
<feature type="compositionally biased region" description="Polar residues" evidence="3">
    <location>
        <begin position="247"/>
        <end position="256"/>
    </location>
</feature>
<dbReference type="CDD" id="cd13278">
    <property type="entry name" value="PH_Bud4"/>
    <property type="match status" value="1"/>
</dbReference>
<dbReference type="Gene3D" id="2.30.29.30">
    <property type="entry name" value="Pleckstrin-homology domain (PH domain)/Phosphotyrosine-binding domain (PTB)"/>
    <property type="match status" value="1"/>
</dbReference>
<feature type="compositionally biased region" description="Basic and acidic residues" evidence="3">
    <location>
        <begin position="67"/>
        <end position="89"/>
    </location>
</feature>
<feature type="compositionally biased region" description="Basic and acidic residues" evidence="3">
    <location>
        <begin position="535"/>
        <end position="547"/>
    </location>
</feature>
<dbReference type="EMBL" id="JAPUFD010000008">
    <property type="protein sequence ID" value="MDI1488936.1"/>
    <property type="molecule type" value="Genomic_DNA"/>
</dbReference>
<evidence type="ECO:0000256" key="3">
    <source>
        <dbReference type="SAM" id="MobiDB-lite"/>
    </source>
</evidence>
<feature type="compositionally biased region" description="Basic and acidic residues" evidence="3">
    <location>
        <begin position="1139"/>
        <end position="1157"/>
    </location>
</feature>
<dbReference type="InterPro" id="IPR012966">
    <property type="entry name" value="AHD"/>
</dbReference>
<dbReference type="PROSITE" id="PS50003">
    <property type="entry name" value="PH_DOMAIN"/>
    <property type="match status" value="1"/>
</dbReference>
<feature type="compositionally biased region" description="Polar residues" evidence="3">
    <location>
        <begin position="368"/>
        <end position="408"/>
    </location>
</feature>
<feature type="compositionally biased region" description="Polar residues" evidence="3">
    <location>
        <begin position="22"/>
        <end position="50"/>
    </location>
</feature>
<dbReference type="SUPFAM" id="SSF50729">
    <property type="entry name" value="PH domain-like"/>
    <property type="match status" value="1"/>
</dbReference>
<feature type="region of interest" description="Disordered" evidence="3">
    <location>
        <begin position="664"/>
        <end position="859"/>
    </location>
</feature>
<sequence>MNGQSSHGPLSEVGLSERRRNSPSWNQTIKPMFQQDSSPLDSSPFTSNSPRLYWQNRDPGSPTRTNVENRDPRDESSSPHKRSSIENLKRASRVKNSNMFAREQKQEYDPTSSPMIERPLANGRPLTKQAHKSAFTEHQSDNGKSNSNSNSNGVYRSPSKLAARASMPNPASSYSKNQNSPTKSSMSSKSRYAQAQAFDPESSIWSDQEESISERQLPEGKGLHRHAKSVTFDVAPPQVNEYEMTTPDPSVTSTSRDGSHDSTEDEEEESFDRGSSVEVDESFDASLEDTEKTPVVLPEDWRFMSPEVAINELTAKVPDPFSGVRQSPAPALTSSPAVGARPSPTRTDSVNSNGERRPLPPLPPAGVPNSSHARSDSRGSLSTTVESFSPRNRSPVSHPQPASISKSEIQGMGGCSMPIEERLKLMMLDDDSDAKVAAQEQRERRLRRGSPARSPNAQDNQPQVSVHEEEMEDSLADLGDFANPPRISRESILRKVKSRVTDDQEDFEESSFISLDRFGKDVVHIDPDTPLPTTEDIRVEPVVKREQDEESEVDVYSIPDLYQQSQQAESFMSAMEKLEAIKQAQTSEIAKDDDDESHYSEESELKALQFDPPAQTEEDEGPPTPKANPSSGAESSIDRNNSKRMSLPRFAALLGEQDFDFGMDSFMVDTQPETEKFESPSKLSWTPSPPMSQAPELRLPAVESMVPRPRTPEEQLDPPRFPGQWRDSSEPGTPDSVIRRSIQESPTPESPSVPEPVATIKASGSRLKTRHSATPADIQTLAETRRQVSSELPAVPKIPENHLNRPSMVPEGDEFNPESSDVQRSTDETIPSKNESKQLKRKSSLVTLDLPMKGPEEEGLGIESEFDRLLEAQKVAYTFPQAYSGPPYWSPGYEEDTFDGGIQPCKNRSANGAVRTQKGYLMRQNTKVVVASSASHESASDKIDDQQSTQRGSQSAGNSPRKASTTQAWTAEPWNGKIRRKSIRKSGGIPSKPAAGPVPPLPGQQSNVASGLDIVAEDEATNQNEDIGEDGERGRLFVKVVRVKDLDLPLPKGERSYFALTLDNGLHCVTTSWLELGKTAPIGQEFELVVLNDLEFQLTLQTRLEEPKAKPVVESPTKAAKTTKPSTFSRVFASPKKRKEMELKQQEDAQRADRQRQQDAQASRRPPQPTAWDLLHKLVAQDGSFARSYVSLKEYESKAYGKPLTVDVPCFNEWAIEEGLNGSSARSKRTGGLQRRPPYRVGKLELQLLYVPKPKGAKDEDMPKSMNACIRELKEAEAAAPKKWDGHLSQQGGDCPYWRRRYFSLDGSKFTAYHEATRQPRATINLAKASKLIDDKSALMKTGKGNRRKSAFAEEEEGYMFVEEGFRIRFANGETIDFYADSAAEKDGWMKVLADVVGKDSKNKTWTDLVVARHRAAAARAQQIEEGKAKPPQANVNATAPSSSPTKNFHYTKSAQSSPTKSAPAARGAPPPPAKTFMPRQQQPPVPEKSSRRSDVLIAQRRAEAAAKTRSMIF</sequence>
<feature type="region of interest" description="Disordered" evidence="3">
    <location>
        <begin position="584"/>
        <end position="644"/>
    </location>
</feature>
<evidence type="ECO:0000259" key="4">
    <source>
        <dbReference type="PROSITE" id="PS50003"/>
    </source>
</evidence>
<feature type="region of interest" description="Disordered" evidence="3">
    <location>
        <begin position="318"/>
        <end position="484"/>
    </location>
</feature>
<keyword evidence="1" id="KW-0132">Cell division</keyword>
<dbReference type="Pfam" id="PF00169">
    <property type="entry name" value="PH"/>
    <property type="match status" value="1"/>
</dbReference>
<dbReference type="GO" id="GO:0005525">
    <property type="term" value="F:GTP binding"/>
    <property type="evidence" value="ECO:0007669"/>
    <property type="project" value="TreeGrafter"/>
</dbReference>
<feature type="domain" description="PH" evidence="4">
    <location>
        <begin position="1281"/>
        <end position="1398"/>
    </location>
</feature>
<keyword evidence="6" id="KW-1185">Reference proteome</keyword>
<accession>A0AA43QPX5</accession>
<feature type="compositionally biased region" description="Polar residues" evidence="3">
    <location>
        <begin position="344"/>
        <end position="353"/>
    </location>
</feature>
<name>A0AA43QPX5_9LECA</name>
<reference evidence="5" key="1">
    <citation type="journal article" date="2023" name="Genome Biol. Evol.">
        <title>First Whole Genome Sequence and Flow Cytometry Genome Size Data for the Lichen-Forming Fungus Ramalina farinacea (Ascomycota).</title>
        <authorList>
            <person name="Llewellyn T."/>
            <person name="Mian S."/>
            <person name="Hill R."/>
            <person name="Leitch I.J."/>
            <person name="Gaya E."/>
        </authorList>
    </citation>
    <scope>NUCLEOTIDE SEQUENCE</scope>
    <source>
        <strain evidence="5">LIQ254RAFAR</strain>
    </source>
</reference>
<comment type="caution">
    <text evidence="5">The sequence shown here is derived from an EMBL/GenBank/DDBJ whole genome shotgun (WGS) entry which is preliminary data.</text>
</comment>
<evidence type="ECO:0000313" key="5">
    <source>
        <dbReference type="EMBL" id="MDI1488936.1"/>
    </source>
</evidence>
<dbReference type="PANTHER" id="PTHR36100">
    <property type="entry name" value="BUD SITE SELECTION PROTEIN 4"/>
    <property type="match status" value="1"/>
</dbReference>
<feature type="compositionally biased region" description="Polar residues" evidence="3">
    <location>
        <begin position="1434"/>
        <end position="1461"/>
    </location>
</feature>
<feature type="region of interest" description="Disordered" evidence="3">
    <location>
        <begin position="931"/>
        <end position="1007"/>
    </location>
</feature>
<feature type="region of interest" description="Disordered" evidence="3">
    <location>
        <begin position="1421"/>
        <end position="1496"/>
    </location>
</feature>
<proteinExistence type="predicted"/>
<dbReference type="GO" id="GO:0051301">
    <property type="term" value="P:cell division"/>
    <property type="evidence" value="ECO:0007669"/>
    <property type="project" value="UniProtKB-KW"/>
</dbReference>
<organism evidence="5 6">
    <name type="scientific">Ramalina farinacea</name>
    <dbReference type="NCBI Taxonomy" id="258253"/>
    <lineage>
        <taxon>Eukaryota</taxon>
        <taxon>Fungi</taxon>
        <taxon>Dikarya</taxon>
        <taxon>Ascomycota</taxon>
        <taxon>Pezizomycotina</taxon>
        <taxon>Lecanoromycetes</taxon>
        <taxon>OSLEUM clade</taxon>
        <taxon>Lecanoromycetidae</taxon>
        <taxon>Lecanorales</taxon>
        <taxon>Lecanorineae</taxon>
        <taxon>Ramalinaceae</taxon>
        <taxon>Ramalina</taxon>
    </lineage>
</organism>
<feature type="compositionally biased region" description="Polar residues" evidence="3">
    <location>
        <begin position="946"/>
        <end position="969"/>
    </location>
</feature>
<keyword evidence="2" id="KW-0131">Cell cycle</keyword>
<dbReference type="InterPro" id="IPR052007">
    <property type="entry name" value="Bud4"/>
</dbReference>
<feature type="region of interest" description="Disordered" evidence="3">
    <location>
        <begin position="1"/>
        <end position="302"/>
    </location>
</feature>
<feature type="compositionally biased region" description="Basic and acidic residues" evidence="3">
    <location>
        <begin position="212"/>
        <end position="222"/>
    </location>
</feature>
<dbReference type="FunFam" id="2.30.29.30:FF:000311">
    <property type="entry name" value="GTP binding protein (Bud4)"/>
    <property type="match status" value="1"/>
</dbReference>
<feature type="compositionally biased region" description="Low complexity" evidence="3">
    <location>
        <begin position="1115"/>
        <end position="1127"/>
    </location>
</feature>
<gene>
    <name evidence="5" type="primary">BUD4</name>
    <name evidence="5" type="ORF">OHK93_008213</name>
</gene>
<dbReference type="InterPro" id="IPR001849">
    <property type="entry name" value="PH_domain"/>
</dbReference>
<feature type="region of interest" description="Disordered" evidence="3">
    <location>
        <begin position="526"/>
        <end position="560"/>
    </location>
</feature>